<proteinExistence type="predicted"/>
<dbReference type="InterPro" id="IPR004146">
    <property type="entry name" value="DC1"/>
</dbReference>
<feature type="domain" description="DC1" evidence="3">
    <location>
        <begin position="117"/>
        <end position="167"/>
    </location>
</feature>
<feature type="coiled-coil region" evidence="2">
    <location>
        <begin position="207"/>
        <end position="234"/>
    </location>
</feature>
<comment type="caution">
    <text evidence="4">The sequence shown here is derived from an EMBL/GenBank/DDBJ whole genome shotgun (WGS) entry which is preliminary data.</text>
</comment>
<name>A0A9Q0KHZ9_9MAGN</name>
<feature type="domain" description="DC1" evidence="3">
    <location>
        <begin position="5"/>
        <end position="49"/>
    </location>
</feature>
<dbReference type="PANTHER" id="PTHR46288:SF68">
    <property type="entry name" value="DC1 DOMAIN-CONTAINING PROTEIN"/>
    <property type="match status" value="1"/>
</dbReference>
<dbReference type="EMBL" id="JAMYWD010000005">
    <property type="protein sequence ID" value="KAJ4970599.1"/>
    <property type="molecule type" value="Genomic_DNA"/>
</dbReference>
<gene>
    <name evidence="4" type="ORF">NE237_003698</name>
</gene>
<sequence length="249" mass="28775">MKLHFSHPHPLTPYEALEHEQIQCSGCELSVSGLLYGCNQCKYFLHEQCRNIGRWMSHPSHTKHDLTLLPKPTYPQGLFWCNGCGSSGQSFSLSCARCKFDLHIQCALLPHTIVHKDHPKHPLTLFFEFPFDDSKIFWCDVCNLIVEKGSWIYYCQECDYGTHLSCAVSEIGETSNKPSKHLMQLTGKQTEIQPVPNQTVGQGELSRKDEEHRLKQVVEQIMDTELEIMTLQNQLIHQTSKLMNWVYRR</sequence>
<keyword evidence="1" id="KW-0677">Repeat</keyword>
<dbReference type="AlphaFoldDB" id="A0A9Q0KHZ9"/>
<evidence type="ECO:0000256" key="1">
    <source>
        <dbReference type="ARBA" id="ARBA00022737"/>
    </source>
</evidence>
<protein>
    <recommendedName>
        <fullName evidence="3">DC1 domain-containing protein</fullName>
    </recommendedName>
</protein>
<keyword evidence="5" id="KW-1185">Reference proteome</keyword>
<dbReference type="SUPFAM" id="SSF57889">
    <property type="entry name" value="Cysteine-rich domain"/>
    <property type="match status" value="1"/>
</dbReference>
<reference evidence="4" key="1">
    <citation type="journal article" date="2023" name="Plant J.">
        <title>The genome of the king protea, Protea cynaroides.</title>
        <authorList>
            <person name="Chang J."/>
            <person name="Duong T.A."/>
            <person name="Schoeman C."/>
            <person name="Ma X."/>
            <person name="Roodt D."/>
            <person name="Barker N."/>
            <person name="Li Z."/>
            <person name="Van de Peer Y."/>
            <person name="Mizrachi E."/>
        </authorList>
    </citation>
    <scope>NUCLEOTIDE SEQUENCE</scope>
    <source>
        <tissue evidence="4">Young leaves</tissue>
    </source>
</reference>
<dbReference type="Proteomes" id="UP001141806">
    <property type="component" value="Unassembled WGS sequence"/>
</dbReference>
<dbReference type="Pfam" id="PF03107">
    <property type="entry name" value="C1_2"/>
    <property type="match status" value="3"/>
</dbReference>
<dbReference type="InterPro" id="IPR046349">
    <property type="entry name" value="C1-like_sf"/>
</dbReference>
<keyword evidence="2" id="KW-0175">Coiled coil</keyword>
<dbReference type="OrthoDB" id="1884766at2759"/>
<accession>A0A9Q0KHZ9</accession>
<feature type="domain" description="DC1" evidence="3">
    <location>
        <begin position="59"/>
        <end position="107"/>
    </location>
</feature>
<dbReference type="PANTHER" id="PTHR46288">
    <property type="entry name" value="PHORBOL-ESTER/DAG-TYPE DOMAIN-CONTAINING PROTEIN"/>
    <property type="match status" value="1"/>
</dbReference>
<evidence type="ECO:0000259" key="3">
    <source>
        <dbReference type="Pfam" id="PF03107"/>
    </source>
</evidence>
<evidence type="ECO:0000313" key="5">
    <source>
        <dbReference type="Proteomes" id="UP001141806"/>
    </source>
</evidence>
<evidence type="ECO:0000313" key="4">
    <source>
        <dbReference type="EMBL" id="KAJ4970599.1"/>
    </source>
</evidence>
<evidence type="ECO:0000256" key="2">
    <source>
        <dbReference type="SAM" id="Coils"/>
    </source>
</evidence>
<organism evidence="4 5">
    <name type="scientific">Protea cynaroides</name>
    <dbReference type="NCBI Taxonomy" id="273540"/>
    <lineage>
        <taxon>Eukaryota</taxon>
        <taxon>Viridiplantae</taxon>
        <taxon>Streptophyta</taxon>
        <taxon>Embryophyta</taxon>
        <taxon>Tracheophyta</taxon>
        <taxon>Spermatophyta</taxon>
        <taxon>Magnoliopsida</taxon>
        <taxon>Proteales</taxon>
        <taxon>Proteaceae</taxon>
        <taxon>Protea</taxon>
    </lineage>
</organism>